<dbReference type="EMBL" id="LCHQ01000042">
    <property type="protein sequence ID" value="KKT36632.1"/>
    <property type="molecule type" value="Genomic_DNA"/>
</dbReference>
<comment type="caution">
    <text evidence="3">The sequence shown here is derived from an EMBL/GenBank/DDBJ whole genome shotgun (WGS) entry which is preliminary data.</text>
</comment>
<evidence type="ECO:0000256" key="1">
    <source>
        <dbReference type="ARBA" id="ARBA00009776"/>
    </source>
</evidence>
<dbReference type="Pfam" id="PF02223">
    <property type="entry name" value="Thymidylate_kin"/>
    <property type="match status" value="1"/>
</dbReference>
<dbReference type="GO" id="GO:0006227">
    <property type="term" value="P:dUDP biosynthetic process"/>
    <property type="evidence" value="ECO:0007669"/>
    <property type="project" value="TreeGrafter"/>
</dbReference>
<keyword evidence="3" id="KW-0418">Kinase</keyword>
<proteinExistence type="inferred from homology"/>
<dbReference type="GO" id="GO:0006233">
    <property type="term" value="P:dTDP biosynthetic process"/>
    <property type="evidence" value="ECO:0007669"/>
    <property type="project" value="TreeGrafter"/>
</dbReference>
<dbReference type="InterPro" id="IPR039430">
    <property type="entry name" value="Thymidylate_kin-like_dom"/>
</dbReference>
<gene>
    <name evidence="3" type="ORF">UW26_C0042G0005</name>
</gene>
<sequence>MTRGLFIVIYGSNNLGKSKQLDLLERDWLAMGRPYTRLKYPIYDSPTGVLINRALRGDEHGKLELTDEELQTLFAEDRRCFQPRLVELLEEGDVLGEDYTGTGLAWGLTKGVSRELLDEYNAGLLVPDVALLLDGERFGCGIEKGHRHEDGGEGLWQRNREIHLELAKELGWFIVNANRNPETVHGDIMNYISFSQ</sequence>
<dbReference type="PANTHER" id="PTHR10344">
    <property type="entry name" value="THYMIDYLATE KINASE"/>
    <property type="match status" value="1"/>
</dbReference>
<dbReference type="GO" id="GO:0004798">
    <property type="term" value="F:dTMP kinase activity"/>
    <property type="evidence" value="ECO:0007669"/>
    <property type="project" value="TreeGrafter"/>
</dbReference>
<dbReference type="Gene3D" id="3.40.50.300">
    <property type="entry name" value="P-loop containing nucleotide triphosphate hydrolases"/>
    <property type="match status" value="1"/>
</dbReference>
<dbReference type="InterPro" id="IPR027417">
    <property type="entry name" value="P-loop_NTPase"/>
</dbReference>
<evidence type="ECO:0000313" key="3">
    <source>
        <dbReference type="EMBL" id="KKT36632.1"/>
    </source>
</evidence>
<dbReference type="GO" id="GO:0006235">
    <property type="term" value="P:dTTP biosynthetic process"/>
    <property type="evidence" value="ECO:0007669"/>
    <property type="project" value="TreeGrafter"/>
</dbReference>
<comment type="similarity">
    <text evidence="1">Belongs to the thymidylate kinase family.</text>
</comment>
<protein>
    <submittedName>
        <fullName evidence="3">Thymidylate kinase</fullName>
    </submittedName>
</protein>
<dbReference type="SUPFAM" id="SSF52540">
    <property type="entry name" value="P-loop containing nucleoside triphosphate hydrolases"/>
    <property type="match status" value="1"/>
</dbReference>
<dbReference type="PANTHER" id="PTHR10344:SF1">
    <property type="entry name" value="THYMIDYLATE KINASE"/>
    <property type="match status" value="1"/>
</dbReference>
<evidence type="ECO:0000313" key="4">
    <source>
        <dbReference type="Proteomes" id="UP000034097"/>
    </source>
</evidence>
<evidence type="ECO:0000259" key="2">
    <source>
        <dbReference type="Pfam" id="PF02223"/>
    </source>
</evidence>
<name>A0A0G1IXY2_9BACT</name>
<dbReference type="Proteomes" id="UP000034097">
    <property type="component" value="Unassembled WGS sequence"/>
</dbReference>
<dbReference type="AlphaFoldDB" id="A0A0G1IXY2"/>
<organism evidence="3 4">
    <name type="scientific">Candidatus Collierbacteria bacterium GW2011_GWF1_44_12</name>
    <dbReference type="NCBI Taxonomy" id="1618402"/>
    <lineage>
        <taxon>Bacteria</taxon>
        <taxon>Candidatus Collieribacteriota</taxon>
    </lineage>
</organism>
<keyword evidence="3" id="KW-0808">Transferase</keyword>
<reference evidence="3 4" key="1">
    <citation type="journal article" date="2015" name="Nature">
        <title>rRNA introns, odd ribosomes, and small enigmatic genomes across a large radiation of phyla.</title>
        <authorList>
            <person name="Brown C.T."/>
            <person name="Hug L.A."/>
            <person name="Thomas B.C."/>
            <person name="Sharon I."/>
            <person name="Castelle C.J."/>
            <person name="Singh A."/>
            <person name="Wilkins M.J."/>
            <person name="Williams K.H."/>
            <person name="Banfield J.F."/>
        </authorList>
    </citation>
    <scope>NUCLEOTIDE SEQUENCE [LARGE SCALE GENOMIC DNA]</scope>
</reference>
<accession>A0A0G1IXY2</accession>
<feature type="domain" description="Thymidylate kinase-like" evidence="2">
    <location>
        <begin position="11"/>
        <end position="188"/>
    </location>
</feature>
<dbReference type="GO" id="GO:0005737">
    <property type="term" value="C:cytoplasm"/>
    <property type="evidence" value="ECO:0007669"/>
    <property type="project" value="TreeGrafter"/>
</dbReference>